<dbReference type="Proteomes" id="UP000184109">
    <property type="component" value="Unassembled WGS sequence"/>
</dbReference>
<dbReference type="Pfam" id="PF19614">
    <property type="entry name" value="DUF6119"/>
    <property type="match status" value="1"/>
</dbReference>
<evidence type="ECO:0000313" key="2">
    <source>
        <dbReference type="Proteomes" id="UP000184109"/>
    </source>
</evidence>
<evidence type="ECO:0008006" key="3">
    <source>
        <dbReference type="Google" id="ProtNLM"/>
    </source>
</evidence>
<dbReference type="InterPro" id="IPR026487">
    <property type="entry name" value="CHP04141"/>
</dbReference>
<keyword evidence="2" id="KW-1185">Reference proteome</keyword>
<reference evidence="2" key="1">
    <citation type="submission" date="2016-11" db="EMBL/GenBank/DDBJ databases">
        <authorList>
            <person name="Varghese N."/>
            <person name="Submissions S."/>
        </authorList>
    </citation>
    <scope>NUCLEOTIDE SEQUENCE [LARGE SCALE GENOMIC DNA]</scope>
    <source>
        <strain evidence="2">DSM 100572</strain>
    </source>
</reference>
<accession>A0A1M5V784</accession>
<sequence length="585" mass="69584">MRNFIENDFKYDVKIFKINTEFYEIRKLNSAKEIINHLIDSHKSNFEIEENQFSISNHEIDDLNITSYVYNEPEKESYWKQFLPTEITNNHNFEIKRISFVLFVSISDKIYSLVGGGGISVVKKYLNHTFGIDIYECLADLDHDQISSITLRNIAGKLTEERDIFRNGQNLADSINFTDIPRKINLELRKELKETIFNFIDFSNDKTLIEVSTYFFIKQKVNFETFVELIKVLTNLEDNKLHTPISSFVKEKDETLISAEYEKILHNEIYDIMIDLYGPNRQNTTRRFDIDFIHPSKIIEFYECDTYKVYAKKKRNCFFETNDKYLLFEKTLEYIYSQLGDKLESIYDFNSILFGIKVIGYKNEKKQTIAPFLQHITCEIKYNNYPIFKIDNLWYRVKDNFIETINSKTIGLLDNNSIPHNILTYKWESKETEGEYNLKYENLEKYIVLDKMISQNIELCDIIYEDKENVYLIHVKKGFDAKMRDLSNQISIAANRLYTDVNSEDKIYLKSVFKRYDNHKITENEFLKIFEKNIVFVMAYKSGFGEETTITDRVKKSKSNIAKYCIIQTNQEMKNLYSLKYYDIK</sequence>
<dbReference type="RefSeq" id="WP_073120262.1">
    <property type="nucleotide sequence ID" value="NZ_BMEN01000003.1"/>
</dbReference>
<dbReference type="AlphaFoldDB" id="A0A1M5V784"/>
<dbReference type="OrthoDB" id="740138at2"/>
<gene>
    <name evidence="1" type="ORF">SAMN05444281_1570</name>
</gene>
<dbReference type="EMBL" id="FQXQ01000003">
    <property type="protein sequence ID" value="SHH71085.1"/>
    <property type="molecule type" value="Genomic_DNA"/>
</dbReference>
<organism evidence="1 2">
    <name type="scientific">Wenyingzhuangia marina</name>
    <dbReference type="NCBI Taxonomy" id="1195760"/>
    <lineage>
        <taxon>Bacteria</taxon>
        <taxon>Pseudomonadati</taxon>
        <taxon>Bacteroidota</taxon>
        <taxon>Flavobacteriia</taxon>
        <taxon>Flavobacteriales</taxon>
        <taxon>Flavobacteriaceae</taxon>
        <taxon>Wenyingzhuangia</taxon>
    </lineage>
</organism>
<evidence type="ECO:0000313" key="1">
    <source>
        <dbReference type="EMBL" id="SHH71085.1"/>
    </source>
</evidence>
<protein>
    <recommendedName>
        <fullName evidence="3">Sporadically distributed protein, TIGR04141 family</fullName>
    </recommendedName>
</protein>
<proteinExistence type="predicted"/>
<name>A0A1M5V784_9FLAO</name>